<evidence type="ECO:0000313" key="5">
    <source>
        <dbReference type="Proteomes" id="UP000572051"/>
    </source>
</evidence>
<dbReference type="EMBL" id="JACCFS010000001">
    <property type="protein sequence ID" value="NYJ36015.1"/>
    <property type="molecule type" value="Genomic_DNA"/>
</dbReference>
<feature type="compositionally biased region" description="Basic residues" evidence="1">
    <location>
        <begin position="7"/>
        <end position="24"/>
    </location>
</feature>
<name>A0A7Z0JC02_9ACTN</name>
<gene>
    <name evidence="4" type="ORF">HNR10_003896</name>
</gene>
<keyword evidence="2" id="KW-0812">Transmembrane</keyword>
<organism evidence="4 5">
    <name type="scientific">Nocardiopsis aegyptia</name>
    <dbReference type="NCBI Taxonomy" id="220378"/>
    <lineage>
        <taxon>Bacteria</taxon>
        <taxon>Bacillati</taxon>
        <taxon>Actinomycetota</taxon>
        <taxon>Actinomycetes</taxon>
        <taxon>Streptosporangiales</taxon>
        <taxon>Nocardiopsidaceae</taxon>
        <taxon>Nocardiopsis</taxon>
    </lineage>
</organism>
<evidence type="ECO:0000259" key="3">
    <source>
        <dbReference type="Pfam" id="PF09972"/>
    </source>
</evidence>
<feature type="region of interest" description="Disordered" evidence="1">
    <location>
        <begin position="1"/>
        <end position="55"/>
    </location>
</feature>
<accession>A0A7Z0JC02</accession>
<evidence type="ECO:0000256" key="1">
    <source>
        <dbReference type="SAM" id="MobiDB-lite"/>
    </source>
</evidence>
<dbReference type="Pfam" id="PF09972">
    <property type="entry name" value="DUF2207"/>
    <property type="match status" value="1"/>
</dbReference>
<dbReference type="Proteomes" id="UP000572051">
    <property type="component" value="Unassembled WGS sequence"/>
</dbReference>
<keyword evidence="2" id="KW-0472">Membrane</keyword>
<keyword evidence="2" id="KW-1133">Transmembrane helix</keyword>
<evidence type="ECO:0000313" key="4">
    <source>
        <dbReference type="EMBL" id="NYJ36015.1"/>
    </source>
</evidence>
<dbReference type="AlphaFoldDB" id="A0A7Z0JC02"/>
<keyword evidence="5" id="KW-1185">Reference proteome</keyword>
<comment type="caution">
    <text evidence="4">The sequence shown here is derived from an EMBL/GenBank/DDBJ whole genome shotgun (WGS) entry which is preliminary data.</text>
</comment>
<reference evidence="4 5" key="1">
    <citation type="submission" date="2020-07" db="EMBL/GenBank/DDBJ databases">
        <title>Sequencing the genomes of 1000 actinobacteria strains.</title>
        <authorList>
            <person name="Klenk H.-P."/>
        </authorList>
    </citation>
    <scope>NUCLEOTIDE SEQUENCE [LARGE SCALE GENOMIC DNA]</scope>
    <source>
        <strain evidence="4 5">DSM 44442</strain>
    </source>
</reference>
<feature type="domain" description="DUF2207" evidence="3">
    <location>
        <begin position="90"/>
        <end position="246"/>
    </location>
</feature>
<evidence type="ECO:0000256" key="2">
    <source>
        <dbReference type="SAM" id="Phobius"/>
    </source>
</evidence>
<sequence length="391" mass="39999">MAPASRSPKRGGRRDKLRAARRRREREPLRSAERRRESGTPRAAGRGGRRVGPRARGPAVIAGCVALLVPLGLGVYYAGERDSPPREWRVTGFDVQVTVHASGSVDMIESITYDFGDRPSHGLTRELPETGWIDGYGWRDFGLTGVRADSAEGLPVEVAPRDGDPDAESRTVVRVGDFGSDPSLTGEHTFEIGYTYERLTTPGTGGGARFYADVVGSGWRVPVESADVEIHLPDLAEAAEPAEVQDRTDAACYAGETGDRGGCDGFAWADPGADGPLLTAGHGRLSPGQAMSVRLSLPASVYSAAPSGPREGAARTDPRPGGASFLVVVVVLGCMGAMLFGLIRLDRYLSSRGVGAESDSRGGGGGGAGGGGAGGGGGGGAGGGGGGGGGG</sequence>
<feature type="compositionally biased region" description="Gly residues" evidence="1">
    <location>
        <begin position="361"/>
        <end position="391"/>
    </location>
</feature>
<feature type="compositionally biased region" description="Basic and acidic residues" evidence="1">
    <location>
        <begin position="25"/>
        <end position="39"/>
    </location>
</feature>
<protein>
    <recommendedName>
        <fullName evidence="3">DUF2207 domain-containing protein</fullName>
    </recommendedName>
</protein>
<feature type="region of interest" description="Disordered" evidence="1">
    <location>
        <begin position="354"/>
        <end position="391"/>
    </location>
</feature>
<dbReference type="RefSeq" id="WP_179825606.1">
    <property type="nucleotide sequence ID" value="NZ_JACCFS010000001.1"/>
</dbReference>
<feature type="transmembrane region" description="Helical" evidence="2">
    <location>
        <begin position="59"/>
        <end position="79"/>
    </location>
</feature>
<feature type="transmembrane region" description="Helical" evidence="2">
    <location>
        <begin position="323"/>
        <end position="343"/>
    </location>
</feature>
<dbReference type="InterPro" id="IPR018702">
    <property type="entry name" value="DUF2207"/>
</dbReference>
<proteinExistence type="predicted"/>